<dbReference type="EMBL" id="JBHUOF010000021">
    <property type="protein sequence ID" value="MFD2800985.1"/>
    <property type="molecule type" value="Genomic_DNA"/>
</dbReference>
<protein>
    <submittedName>
        <fullName evidence="6">TetR/AcrR family transcriptional regulator</fullName>
    </submittedName>
</protein>
<comment type="caution">
    <text evidence="6">The sequence shown here is derived from an EMBL/GenBank/DDBJ whole genome shotgun (WGS) entry which is preliminary data.</text>
</comment>
<dbReference type="InterPro" id="IPR050109">
    <property type="entry name" value="HTH-type_TetR-like_transc_reg"/>
</dbReference>
<dbReference type="Pfam" id="PF13305">
    <property type="entry name" value="TetR_C_33"/>
    <property type="match status" value="1"/>
</dbReference>
<dbReference type="RefSeq" id="WP_377390931.1">
    <property type="nucleotide sequence ID" value="NZ_JBHSAN010000024.1"/>
</dbReference>
<dbReference type="InterPro" id="IPR036271">
    <property type="entry name" value="Tet_transcr_reg_TetR-rel_C_sf"/>
</dbReference>
<dbReference type="SUPFAM" id="SSF46689">
    <property type="entry name" value="Homeodomain-like"/>
    <property type="match status" value="1"/>
</dbReference>
<evidence type="ECO:0000313" key="7">
    <source>
        <dbReference type="Proteomes" id="UP001597478"/>
    </source>
</evidence>
<organism evidence="6 7">
    <name type="scientific">Prauserella oleivorans</name>
    <dbReference type="NCBI Taxonomy" id="1478153"/>
    <lineage>
        <taxon>Bacteria</taxon>
        <taxon>Bacillati</taxon>
        <taxon>Actinomycetota</taxon>
        <taxon>Actinomycetes</taxon>
        <taxon>Pseudonocardiales</taxon>
        <taxon>Pseudonocardiaceae</taxon>
        <taxon>Prauserella</taxon>
    </lineage>
</organism>
<evidence type="ECO:0000256" key="4">
    <source>
        <dbReference type="PROSITE-ProRule" id="PRU00335"/>
    </source>
</evidence>
<dbReference type="Gene3D" id="1.10.357.10">
    <property type="entry name" value="Tetracycline Repressor, domain 2"/>
    <property type="match status" value="1"/>
</dbReference>
<reference evidence="7" key="1">
    <citation type="journal article" date="2019" name="Int. J. Syst. Evol. Microbiol.">
        <title>The Global Catalogue of Microorganisms (GCM) 10K type strain sequencing project: providing services to taxonomists for standard genome sequencing and annotation.</title>
        <authorList>
            <consortium name="The Broad Institute Genomics Platform"/>
            <consortium name="The Broad Institute Genome Sequencing Center for Infectious Disease"/>
            <person name="Wu L."/>
            <person name="Ma J."/>
        </authorList>
    </citation>
    <scope>NUCLEOTIDE SEQUENCE [LARGE SCALE GENOMIC DNA]</scope>
    <source>
        <strain evidence="7">IBRC-M 10906</strain>
    </source>
</reference>
<keyword evidence="1" id="KW-0805">Transcription regulation</keyword>
<name>A0ABW5WBR0_9PSEU</name>
<sequence>MSSSGPVRTSYHHGDLRNALVEAAADLARTGGPQAVTIRAAARQVGVTPTAAYRHFAGHQELLHAAKEEALRRMAQSMRAELSKRPEPDDPVVAALGRLAAIGRGYVAFATSQPGLFSTCAEGNALSEPGEMSDAAPFQLLVDVLDDLVKVGYLPPERRPLAEFAAWSLVHGMAMLFVDGPLREAGDELLQESLARAMVVFAEGLGGDRLPADLHAMVTEAARP</sequence>
<feature type="DNA-binding region" description="H-T-H motif" evidence="4">
    <location>
        <begin position="37"/>
        <end position="56"/>
    </location>
</feature>
<dbReference type="SUPFAM" id="SSF48498">
    <property type="entry name" value="Tetracyclin repressor-like, C-terminal domain"/>
    <property type="match status" value="1"/>
</dbReference>
<evidence type="ECO:0000259" key="5">
    <source>
        <dbReference type="PROSITE" id="PS50977"/>
    </source>
</evidence>
<keyword evidence="2 4" id="KW-0238">DNA-binding</keyword>
<dbReference type="Proteomes" id="UP001597478">
    <property type="component" value="Unassembled WGS sequence"/>
</dbReference>
<dbReference type="PANTHER" id="PTHR30055">
    <property type="entry name" value="HTH-TYPE TRANSCRIPTIONAL REGULATOR RUTR"/>
    <property type="match status" value="1"/>
</dbReference>
<keyword evidence="7" id="KW-1185">Reference proteome</keyword>
<proteinExistence type="predicted"/>
<evidence type="ECO:0000256" key="1">
    <source>
        <dbReference type="ARBA" id="ARBA00023015"/>
    </source>
</evidence>
<evidence type="ECO:0000256" key="2">
    <source>
        <dbReference type="ARBA" id="ARBA00023125"/>
    </source>
</evidence>
<dbReference type="PROSITE" id="PS50977">
    <property type="entry name" value="HTH_TETR_2"/>
    <property type="match status" value="1"/>
</dbReference>
<dbReference type="InterPro" id="IPR001647">
    <property type="entry name" value="HTH_TetR"/>
</dbReference>
<feature type="domain" description="HTH tetR-type" evidence="5">
    <location>
        <begin position="14"/>
        <end position="74"/>
    </location>
</feature>
<keyword evidence="3" id="KW-0804">Transcription</keyword>
<accession>A0ABW5WBR0</accession>
<evidence type="ECO:0000313" key="6">
    <source>
        <dbReference type="EMBL" id="MFD2800985.1"/>
    </source>
</evidence>
<evidence type="ECO:0000256" key="3">
    <source>
        <dbReference type="ARBA" id="ARBA00023163"/>
    </source>
</evidence>
<dbReference type="PANTHER" id="PTHR30055:SF220">
    <property type="entry name" value="TETR-FAMILY REGULATORY PROTEIN"/>
    <property type="match status" value="1"/>
</dbReference>
<gene>
    <name evidence="6" type="ORF">ACFS2C_16460</name>
</gene>
<dbReference type="Pfam" id="PF00440">
    <property type="entry name" value="TetR_N"/>
    <property type="match status" value="1"/>
</dbReference>
<dbReference type="InterPro" id="IPR025996">
    <property type="entry name" value="MT1864/Rv1816-like_C"/>
</dbReference>
<dbReference type="InterPro" id="IPR009057">
    <property type="entry name" value="Homeodomain-like_sf"/>
</dbReference>